<gene>
    <name evidence="11" type="ORF">ILUMI_14315</name>
</gene>
<feature type="domain" description="Peptidase S1" evidence="10">
    <location>
        <begin position="1"/>
        <end position="254"/>
    </location>
</feature>
<evidence type="ECO:0000313" key="12">
    <source>
        <dbReference type="Proteomes" id="UP000801492"/>
    </source>
</evidence>
<evidence type="ECO:0000256" key="3">
    <source>
        <dbReference type="ARBA" id="ARBA00022670"/>
    </source>
</evidence>
<comment type="caution">
    <text evidence="11">The sequence shown here is derived from an EMBL/GenBank/DDBJ whole genome shotgun (WGS) entry which is preliminary data.</text>
</comment>
<keyword evidence="8" id="KW-1015">Disulfide bond</keyword>
<dbReference type="AlphaFoldDB" id="A0A8K0CQS4"/>
<keyword evidence="5" id="KW-0378">Hydrolase</keyword>
<evidence type="ECO:0000256" key="9">
    <source>
        <dbReference type="ARBA" id="ARBA00024195"/>
    </source>
</evidence>
<dbReference type="SUPFAM" id="SSF50494">
    <property type="entry name" value="Trypsin-like serine proteases"/>
    <property type="match status" value="1"/>
</dbReference>
<evidence type="ECO:0000256" key="6">
    <source>
        <dbReference type="ARBA" id="ARBA00022825"/>
    </source>
</evidence>
<dbReference type="InterPro" id="IPR009003">
    <property type="entry name" value="Peptidase_S1_PA"/>
</dbReference>
<name>A0A8K0CQS4_IGNLU</name>
<comment type="similarity">
    <text evidence="9">Belongs to the peptidase S1 family. CLIP subfamily.</text>
</comment>
<dbReference type="GO" id="GO:0004252">
    <property type="term" value="F:serine-type endopeptidase activity"/>
    <property type="evidence" value="ECO:0007669"/>
    <property type="project" value="InterPro"/>
</dbReference>
<keyword evidence="2" id="KW-0964">Secreted</keyword>
<evidence type="ECO:0000256" key="1">
    <source>
        <dbReference type="ARBA" id="ARBA00004613"/>
    </source>
</evidence>
<dbReference type="GO" id="GO:0006508">
    <property type="term" value="P:proteolysis"/>
    <property type="evidence" value="ECO:0007669"/>
    <property type="project" value="UniProtKB-KW"/>
</dbReference>
<dbReference type="InterPro" id="IPR001314">
    <property type="entry name" value="Peptidase_S1A"/>
</dbReference>
<dbReference type="FunFam" id="2.40.10.10:FF:000146">
    <property type="entry name" value="Serine protease 53"/>
    <property type="match status" value="1"/>
</dbReference>
<dbReference type="PANTHER" id="PTHR24256">
    <property type="entry name" value="TRYPTASE-RELATED"/>
    <property type="match status" value="1"/>
</dbReference>
<dbReference type="CDD" id="cd00190">
    <property type="entry name" value="Tryp_SPc"/>
    <property type="match status" value="1"/>
</dbReference>
<protein>
    <recommendedName>
        <fullName evidence="10">Peptidase S1 domain-containing protein</fullName>
    </recommendedName>
</protein>
<evidence type="ECO:0000313" key="11">
    <source>
        <dbReference type="EMBL" id="KAF2891879.1"/>
    </source>
</evidence>
<reference evidence="11" key="1">
    <citation type="submission" date="2019-08" db="EMBL/GenBank/DDBJ databases">
        <title>The genome of the North American firefly Photinus pyralis.</title>
        <authorList>
            <consortium name="Photinus pyralis genome working group"/>
            <person name="Fallon T.R."/>
            <person name="Sander Lower S.E."/>
            <person name="Weng J.-K."/>
        </authorList>
    </citation>
    <scope>NUCLEOTIDE SEQUENCE</scope>
    <source>
        <strain evidence="11">TRF0915ILg1</strain>
        <tissue evidence="11">Whole body</tissue>
    </source>
</reference>
<dbReference type="EMBL" id="VTPC01020874">
    <property type="protein sequence ID" value="KAF2891879.1"/>
    <property type="molecule type" value="Genomic_DNA"/>
</dbReference>
<proteinExistence type="inferred from homology"/>
<organism evidence="11 12">
    <name type="scientific">Ignelater luminosus</name>
    <name type="common">Cucubano</name>
    <name type="synonym">Pyrophorus luminosus</name>
    <dbReference type="NCBI Taxonomy" id="2038154"/>
    <lineage>
        <taxon>Eukaryota</taxon>
        <taxon>Metazoa</taxon>
        <taxon>Ecdysozoa</taxon>
        <taxon>Arthropoda</taxon>
        <taxon>Hexapoda</taxon>
        <taxon>Insecta</taxon>
        <taxon>Pterygota</taxon>
        <taxon>Neoptera</taxon>
        <taxon>Endopterygota</taxon>
        <taxon>Coleoptera</taxon>
        <taxon>Polyphaga</taxon>
        <taxon>Elateriformia</taxon>
        <taxon>Elateroidea</taxon>
        <taxon>Elateridae</taxon>
        <taxon>Agrypninae</taxon>
        <taxon>Pyrophorini</taxon>
        <taxon>Ignelater</taxon>
    </lineage>
</organism>
<dbReference type="InterPro" id="IPR001254">
    <property type="entry name" value="Trypsin_dom"/>
</dbReference>
<comment type="subcellular location">
    <subcellularLocation>
        <location evidence="1">Secreted</location>
    </subcellularLocation>
</comment>
<evidence type="ECO:0000256" key="8">
    <source>
        <dbReference type="ARBA" id="ARBA00023157"/>
    </source>
</evidence>
<dbReference type="PROSITE" id="PS50240">
    <property type="entry name" value="TRYPSIN_DOM"/>
    <property type="match status" value="1"/>
</dbReference>
<dbReference type="OrthoDB" id="9028152at2759"/>
<dbReference type="Proteomes" id="UP000801492">
    <property type="component" value="Unassembled WGS sequence"/>
</dbReference>
<evidence type="ECO:0000259" key="10">
    <source>
        <dbReference type="PROSITE" id="PS50240"/>
    </source>
</evidence>
<dbReference type="Gene3D" id="2.40.10.10">
    <property type="entry name" value="Trypsin-like serine proteases"/>
    <property type="match status" value="2"/>
</dbReference>
<keyword evidence="3" id="KW-0645">Protease</keyword>
<dbReference type="InterPro" id="IPR051487">
    <property type="entry name" value="Ser/Thr_Proteases_Immune/Dev"/>
</dbReference>
<evidence type="ECO:0000256" key="4">
    <source>
        <dbReference type="ARBA" id="ARBA00022729"/>
    </source>
</evidence>
<dbReference type="GO" id="GO:0005576">
    <property type="term" value="C:extracellular region"/>
    <property type="evidence" value="ECO:0007669"/>
    <property type="project" value="UniProtKB-SubCell"/>
</dbReference>
<keyword evidence="12" id="KW-1185">Reference proteome</keyword>
<dbReference type="Pfam" id="PF00089">
    <property type="entry name" value="Trypsin"/>
    <property type="match status" value="1"/>
</dbReference>
<evidence type="ECO:0000256" key="2">
    <source>
        <dbReference type="ARBA" id="ARBA00022525"/>
    </source>
</evidence>
<dbReference type="PROSITE" id="PS00135">
    <property type="entry name" value="TRYPSIN_SER"/>
    <property type="match status" value="1"/>
</dbReference>
<dbReference type="InterPro" id="IPR043504">
    <property type="entry name" value="Peptidase_S1_PA_chymotrypsin"/>
</dbReference>
<evidence type="ECO:0000256" key="7">
    <source>
        <dbReference type="ARBA" id="ARBA00023145"/>
    </source>
</evidence>
<dbReference type="InterPro" id="IPR033116">
    <property type="entry name" value="TRYPSIN_SER"/>
</dbReference>
<keyword evidence="4" id="KW-0732">Signal</keyword>
<dbReference type="SMART" id="SM00020">
    <property type="entry name" value="Tryp_SPc"/>
    <property type="match status" value="1"/>
</dbReference>
<keyword evidence="6" id="KW-0720">Serine protease</keyword>
<evidence type="ECO:0000256" key="5">
    <source>
        <dbReference type="ARBA" id="ARBA00022801"/>
    </source>
</evidence>
<dbReference type="PRINTS" id="PR00722">
    <property type="entry name" value="CHYMOTRYPSIN"/>
</dbReference>
<keyword evidence="7" id="KW-0865">Zymogen</keyword>
<sequence>MDGEVTAIDEFPWMALLEYKNITAEKSVGFGCSGTLISKRHVLTTAHCIKELEQRKLELFSVRLGEYNISSEEDCVEMFGFRDCTDPPQDIAVEKWFVYAKHNKHIHDVALIQLKENAQYNDFVRPICLPSTNDTEEVGQILVIAGWGRTEKENMSPVKLKVNVPVVSFTDCYEKYRIANTILNQTQHLCAGSVLGKDACSGDSGGPLMTLRKTDGRWIVMGIISTGNSCGLPDWPGIYMRVAYYREWIYGHIKNK</sequence>
<accession>A0A8K0CQS4</accession>